<evidence type="ECO:0000259" key="10">
    <source>
        <dbReference type="Pfam" id="PF02706"/>
    </source>
</evidence>
<comment type="caution">
    <text evidence="11">The sequence shown here is derived from an EMBL/GenBank/DDBJ whole genome shotgun (WGS) entry which is preliminary data.</text>
</comment>
<evidence type="ECO:0000256" key="6">
    <source>
        <dbReference type="ARBA" id="ARBA00022840"/>
    </source>
</evidence>
<dbReference type="SUPFAM" id="SSF52540">
    <property type="entry name" value="P-loop containing nucleoside triphosphate hydrolases"/>
    <property type="match status" value="1"/>
</dbReference>
<gene>
    <name evidence="11" type="ORF">FGL95_22360</name>
</gene>
<dbReference type="InterPro" id="IPR005702">
    <property type="entry name" value="Wzc-like_C"/>
</dbReference>
<feature type="domain" description="Polysaccharide chain length determinant N-terminal" evidence="10">
    <location>
        <begin position="7"/>
        <end position="87"/>
    </location>
</feature>
<evidence type="ECO:0000256" key="2">
    <source>
        <dbReference type="ARBA" id="ARBA00006683"/>
    </source>
</evidence>
<reference evidence="11 12" key="2">
    <citation type="submission" date="2020-06" db="EMBL/GenBank/DDBJ databases">
        <title>Antribacter stalactiti gen. nov., sp. nov., a new member of the family Nacardiaceae isolated from a cave.</title>
        <authorList>
            <person name="Kim I.S."/>
        </authorList>
    </citation>
    <scope>NUCLEOTIDE SEQUENCE [LARGE SCALE GENOMIC DNA]</scope>
    <source>
        <strain evidence="11 12">YC2-7</strain>
    </source>
</reference>
<dbReference type="EMBL" id="VCQU01000008">
    <property type="protein sequence ID" value="NMN97785.1"/>
    <property type="molecule type" value="Genomic_DNA"/>
</dbReference>
<dbReference type="PANTHER" id="PTHR32309:SF31">
    <property type="entry name" value="CAPSULAR EXOPOLYSACCHARIDE FAMILY"/>
    <property type="match status" value="1"/>
</dbReference>
<proteinExistence type="inferred from homology"/>
<organism evidence="11 12">
    <name type="scientific">Antrihabitans stalactiti</name>
    <dbReference type="NCBI Taxonomy" id="2584121"/>
    <lineage>
        <taxon>Bacteria</taxon>
        <taxon>Bacillati</taxon>
        <taxon>Actinomycetota</taxon>
        <taxon>Actinomycetes</taxon>
        <taxon>Mycobacteriales</taxon>
        <taxon>Nocardiaceae</taxon>
        <taxon>Antrihabitans</taxon>
    </lineage>
</organism>
<keyword evidence="3" id="KW-1003">Cell membrane</keyword>
<dbReference type="Proteomes" id="UP000535543">
    <property type="component" value="Unassembled WGS sequence"/>
</dbReference>
<comment type="subcellular location">
    <subcellularLocation>
        <location evidence="1">Cell membrane</location>
        <topology evidence="1">Multi-pass membrane protein</topology>
    </subcellularLocation>
</comment>
<name>A0A848KG82_9NOCA</name>
<evidence type="ECO:0000256" key="9">
    <source>
        <dbReference type="SAM" id="Phobius"/>
    </source>
</evidence>
<feature type="transmembrane region" description="Helical" evidence="9">
    <location>
        <begin position="176"/>
        <end position="194"/>
    </location>
</feature>
<keyword evidence="12" id="KW-1185">Reference proteome</keyword>
<evidence type="ECO:0000256" key="4">
    <source>
        <dbReference type="ARBA" id="ARBA00022692"/>
    </source>
</evidence>
<keyword evidence="4 9" id="KW-0812">Transmembrane</keyword>
<dbReference type="InterPro" id="IPR027417">
    <property type="entry name" value="P-loop_NTPase"/>
</dbReference>
<accession>A0A848KG82</accession>
<sequence>MNSNKAFAALRDRWWIPVVAMVIGIGVGIGLTFVLTPQYTSSAKLFVSTTGGTTSTESFQGDQFSQQRAGSYADMLSSEILGKRVVDALRLPLSGSEVASKVTATAVPKTVLINVSVKDDSAQRSAAIANKLAEEFISYITPLETPAGQAQARVVVTLVSPAAVPDSPTFPKLIPFALYGAIIGLVIGLAFVAFRHLTDRSVGKVGKLAAASGLPVLGPVTVVDRSPDERRAQMNSWDTPEAEAYRKVRVALQSMDPEPRIIVVTSSKTGESTVHAALDLAIAFAETDRSTVLIETDSANPVLASELSLAPSPGLIDLISVNLTLDHVVQKTIQHCLSVVPVGTGRDVAPLLPSHVVSQALFSLLAEYNYIVIDTPPMDRSSAASVLAAVSDGTLLVVDPDVARRKDVVRATKELRTSGARPLGAVLVG</sequence>
<dbReference type="AlphaFoldDB" id="A0A848KG82"/>
<keyword evidence="7 9" id="KW-1133">Transmembrane helix</keyword>
<dbReference type="PANTHER" id="PTHR32309">
    <property type="entry name" value="TYROSINE-PROTEIN KINASE"/>
    <property type="match status" value="1"/>
</dbReference>
<keyword evidence="5" id="KW-0547">Nucleotide-binding</keyword>
<evidence type="ECO:0000256" key="5">
    <source>
        <dbReference type="ARBA" id="ARBA00022741"/>
    </source>
</evidence>
<dbReference type="CDD" id="cd05387">
    <property type="entry name" value="BY-kinase"/>
    <property type="match status" value="1"/>
</dbReference>
<dbReference type="Gene3D" id="3.40.50.300">
    <property type="entry name" value="P-loop containing nucleotide triphosphate hydrolases"/>
    <property type="match status" value="1"/>
</dbReference>
<keyword evidence="8 9" id="KW-0472">Membrane</keyword>
<evidence type="ECO:0000256" key="7">
    <source>
        <dbReference type="ARBA" id="ARBA00022989"/>
    </source>
</evidence>
<dbReference type="InterPro" id="IPR003856">
    <property type="entry name" value="LPS_length_determ_N"/>
</dbReference>
<dbReference type="RefSeq" id="WP_169590944.1">
    <property type="nucleotide sequence ID" value="NZ_VCQU01000008.1"/>
</dbReference>
<dbReference type="GO" id="GO:0005886">
    <property type="term" value="C:plasma membrane"/>
    <property type="evidence" value="ECO:0007669"/>
    <property type="project" value="UniProtKB-SubCell"/>
</dbReference>
<comment type="similarity">
    <text evidence="2">Belongs to the CpsC/CapA family.</text>
</comment>
<feature type="transmembrane region" description="Helical" evidence="9">
    <location>
        <begin position="14"/>
        <end position="35"/>
    </location>
</feature>
<dbReference type="Pfam" id="PF02706">
    <property type="entry name" value="Wzz"/>
    <property type="match status" value="1"/>
</dbReference>
<keyword evidence="6" id="KW-0067">ATP-binding</keyword>
<dbReference type="InterPro" id="IPR050445">
    <property type="entry name" value="Bact_polysacc_biosynth/exp"/>
</dbReference>
<dbReference type="GO" id="GO:0004713">
    <property type="term" value="F:protein tyrosine kinase activity"/>
    <property type="evidence" value="ECO:0007669"/>
    <property type="project" value="TreeGrafter"/>
</dbReference>
<evidence type="ECO:0000313" key="12">
    <source>
        <dbReference type="Proteomes" id="UP000535543"/>
    </source>
</evidence>
<evidence type="ECO:0000313" key="11">
    <source>
        <dbReference type="EMBL" id="NMN97785.1"/>
    </source>
</evidence>
<evidence type="ECO:0000256" key="1">
    <source>
        <dbReference type="ARBA" id="ARBA00004651"/>
    </source>
</evidence>
<reference evidence="11 12" key="1">
    <citation type="submission" date="2019-05" db="EMBL/GenBank/DDBJ databases">
        <authorList>
            <person name="Lee S.D."/>
        </authorList>
    </citation>
    <scope>NUCLEOTIDE SEQUENCE [LARGE SCALE GENOMIC DNA]</scope>
    <source>
        <strain evidence="11 12">YC2-7</strain>
    </source>
</reference>
<evidence type="ECO:0000256" key="3">
    <source>
        <dbReference type="ARBA" id="ARBA00022475"/>
    </source>
</evidence>
<protein>
    <recommendedName>
        <fullName evidence="10">Polysaccharide chain length determinant N-terminal domain-containing protein</fullName>
    </recommendedName>
</protein>
<evidence type="ECO:0000256" key="8">
    <source>
        <dbReference type="ARBA" id="ARBA00023136"/>
    </source>
</evidence>